<evidence type="ECO:0000256" key="1">
    <source>
        <dbReference type="ARBA" id="ARBA00004832"/>
    </source>
</evidence>
<dbReference type="FunFam" id="3.40.630.30:FF:000105">
    <property type="entry name" value="Glucosamine 6-phosphate N-acetyltransferase"/>
    <property type="match status" value="1"/>
</dbReference>
<dbReference type="InterPro" id="IPR016181">
    <property type="entry name" value="Acyl_CoA_acyltransferase"/>
</dbReference>
<dbReference type="Gene3D" id="3.40.630.30">
    <property type="match status" value="1"/>
</dbReference>
<dbReference type="InterPro" id="IPR039143">
    <property type="entry name" value="GNPNAT1-like"/>
</dbReference>
<comment type="catalytic activity">
    <reaction evidence="5 6">
        <text>D-glucosamine 6-phosphate + acetyl-CoA = N-acetyl-D-glucosamine 6-phosphate + CoA + H(+)</text>
        <dbReference type="Rhea" id="RHEA:10292"/>
        <dbReference type="ChEBI" id="CHEBI:15378"/>
        <dbReference type="ChEBI" id="CHEBI:57287"/>
        <dbReference type="ChEBI" id="CHEBI:57288"/>
        <dbReference type="ChEBI" id="CHEBI:57513"/>
        <dbReference type="ChEBI" id="CHEBI:58725"/>
        <dbReference type="EC" id="2.3.1.4"/>
    </reaction>
</comment>
<dbReference type="SUPFAM" id="SSF55729">
    <property type="entry name" value="Acyl-CoA N-acyltransferases (Nat)"/>
    <property type="match status" value="1"/>
</dbReference>
<evidence type="ECO:0000313" key="8">
    <source>
        <dbReference type="EMBL" id="KAK4526795.1"/>
    </source>
</evidence>
<comment type="caution">
    <text evidence="8">The sequence shown here is derived from an EMBL/GenBank/DDBJ whole genome shotgun (WGS) entry which is preliminary data.</text>
</comment>
<comment type="pathway">
    <text evidence="1 6">Nucleotide-sugar biosynthesis; UDP-N-acetyl-alpha-D-glucosamine biosynthesis; N-acetyl-alpha-D-glucosamine 1-phosphate from alpha-D-glucosamine 6-phosphate (route I): step 1/2.</text>
</comment>
<dbReference type="EMBL" id="JANCYU010000044">
    <property type="protein sequence ID" value="KAK4526795.1"/>
    <property type="molecule type" value="Genomic_DNA"/>
</dbReference>
<dbReference type="EC" id="2.3.1.4" evidence="6"/>
<name>A0AAV9IH50_9RHOD</name>
<dbReference type="Pfam" id="PF00583">
    <property type="entry name" value="Acetyltransf_1"/>
    <property type="match status" value="1"/>
</dbReference>
<keyword evidence="4 6" id="KW-0012">Acyltransferase</keyword>
<evidence type="ECO:0000256" key="4">
    <source>
        <dbReference type="ARBA" id="ARBA00023315"/>
    </source>
</evidence>
<feature type="domain" description="N-acetyltransferase" evidence="7">
    <location>
        <begin position="7"/>
        <end position="151"/>
    </location>
</feature>
<evidence type="ECO:0000313" key="9">
    <source>
        <dbReference type="Proteomes" id="UP001300502"/>
    </source>
</evidence>
<dbReference type="AlphaFoldDB" id="A0AAV9IH50"/>
<evidence type="ECO:0000259" key="7">
    <source>
        <dbReference type="PROSITE" id="PS51186"/>
    </source>
</evidence>
<evidence type="ECO:0000256" key="5">
    <source>
        <dbReference type="ARBA" id="ARBA00048964"/>
    </source>
</evidence>
<gene>
    <name evidence="8" type="ORF">GAYE_SCF28MG4712</name>
</gene>
<dbReference type="CDD" id="cd04301">
    <property type="entry name" value="NAT_SF"/>
    <property type="match status" value="1"/>
</dbReference>
<evidence type="ECO:0000256" key="3">
    <source>
        <dbReference type="ARBA" id="ARBA00022679"/>
    </source>
</evidence>
<evidence type="ECO:0000256" key="6">
    <source>
        <dbReference type="RuleBase" id="RU365086"/>
    </source>
</evidence>
<dbReference type="PANTHER" id="PTHR13355:SF11">
    <property type="entry name" value="GLUCOSAMINE 6-PHOSPHATE N-ACETYLTRANSFERASE"/>
    <property type="match status" value="1"/>
</dbReference>
<reference evidence="8 9" key="1">
    <citation type="submission" date="2022-07" db="EMBL/GenBank/DDBJ databases">
        <title>Genome-wide signatures of adaptation to extreme environments.</title>
        <authorList>
            <person name="Cho C.H."/>
            <person name="Yoon H.S."/>
        </authorList>
    </citation>
    <scope>NUCLEOTIDE SEQUENCE [LARGE SCALE GENOMIC DNA]</scope>
    <source>
        <strain evidence="8 9">108.79 E11</strain>
    </source>
</reference>
<sequence>MSNQENIIWRRLSSTDFDKGYIALLSQLSTVGNVDKSVFLCRFQQLEQNSDYYILVAEDIDTSTVIACGTLFVELKFLHSCQSVGHIEDIVVSKEYRHLGLGKQLVERLVQEARNRSCYKAILSCSPANVTFYEKCNFVQKELQMVQYFHQ</sequence>
<dbReference type="Proteomes" id="UP001300502">
    <property type="component" value="Unassembled WGS sequence"/>
</dbReference>
<dbReference type="PROSITE" id="PS51186">
    <property type="entry name" value="GNAT"/>
    <property type="match status" value="1"/>
</dbReference>
<organism evidence="8 9">
    <name type="scientific">Galdieria yellowstonensis</name>
    <dbReference type="NCBI Taxonomy" id="3028027"/>
    <lineage>
        <taxon>Eukaryota</taxon>
        <taxon>Rhodophyta</taxon>
        <taxon>Bangiophyceae</taxon>
        <taxon>Galdieriales</taxon>
        <taxon>Galdieriaceae</taxon>
        <taxon>Galdieria</taxon>
    </lineage>
</organism>
<evidence type="ECO:0000256" key="2">
    <source>
        <dbReference type="ARBA" id="ARBA00006048"/>
    </source>
</evidence>
<protein>
    <recommendedName>
        <fullName evidence="6">Glucosamine 6-phosphate N-acetyltransferase</fullName>
        <ecNumber evidence="6">2.3.1.4</ecNumber>
    </recommendedName>
</protein>
<dbReference type="InterPro" id="IPR000182">
    <property type="entry name" value="GNAT_dom"/>
</dbReference>
<dbReference type="GO" id="GO:0006048">
    <property type="term" value="P:UDP-N-acetylglucosamine biosynthetic process"/>
    <property type="evidence" value="ECO:0007669"/>
    <property type="project" value="UniProtKB-UniRule"/>
</dbReference>
<keyword evidence="9" id="KW-1185">Reference proteome</keyword>
<dbReference type="PANTHER" id="PTHR13355">
    <property type="entry name" value="GLUCOSAMINE 6-PHOSPHATE N-ACETYLTRANSFERASE"/>
    <property type="match status" value="1"/>
</dbReference>
<proteinExistence type="inferred from homology"/>
<dbReference type="GO" id="GO:0004343">
    <property type="term" value="F:glucosamine 6-phosphate N-acetyltransferase activity"/>
    <property type="evidence" value="ECO:0007669"/>
    <property type="project" value="UniProtKB-UniRule"/>
</dbReference>
<accession>A0AAV9IH50</accession>
<comment type="similarity">
    <text evidence="2 6">Belongs to the acetyltransferase family. GNA1 subfamily.</text>
</comment>
<keyword evidence="3 6" id="KW-0808">Transferase</keyword>